<dbReference type="InterPro" id="IPR043136">
    <property type="entry name" value="B30.2/SPRY_sf"/>
</dbReference>
<dbReference type="PANTHER" id="PTHR20951:SF2">
    <property type="entry name" value="SPRY DOMAIN-CONTAINING PROTEIN 7"/>
    <property type="match status" value="1"/>
</dbReference>
<accession>A0A914WGG8</accession>
<dbReference type="WBParaSite" id="PSAMB.scaffold4031size15946.g23245.t1">
    <property type="protein sequence ID" value="PSAMB.scaffold4031size15946.g23245.t1"/>
    <property type="gene ID" value="PSAMB.scaffold4031size15946.g23245"/>
</dbReference>
<dbReference type="PANTHER" id="PTHR20951">
    <property type="entry name" value="C13ORF1 PROTEIN-RELATED"/>
    <property type="match status" value="1"/>
</dbReference>
<evidence type="ECO:0000313" key="2">
    <source>
        <dbReference type="Proteomes" id="UP000887566"/>
    </source>
</evidence>
<dbReference type="InterPro" id="IPR003877">
    <property type="entry name" value="SPRY_dom"/>
</dbReference>
<protein>
    <submittedName>
        <fullName evidence="3">SPRY domain-containing protein</fullName>
    </submittedName>
</protein>
<keyword evidence="2" id="KW-1185">Reference proteome</keyword>
<reference evidence="3" key="1">
    <citation type="submission" date="2022-11" db="UniProtKB">
        <authorList>
            <consortium name="WormBaseParasite"/>
        </authorList>
    </citation>
    <scope>IDENTIFICATION</scope>
</reference>
<sequence>MRQDGKFYTGNEVVATLDTAVEEGDVIGIAYDHVDLSFYKNGEPLHVALSGVKSQVYPVVYVDDGAILDVQFSSFWFTPPKGFEEIMVEQTIL</sequence>
<dbReference type="AlphaFoldDB" id="A0A914WGG8"/>
<dbReference type="Pfam" id="PF00622">
    <property type="entry name" value="SPRY"/>
    <property type="match status" value="1"/>
</dbReference>
<dbReference type="Gene3D" id="2.60.120.920">
    <property type="match status" value="1"/>
</dbReference>
<name>A0A914WGG8_9BILA</name>
<proteinExistence type="predicted"/>
<evidence type="ECO:0000259" key="1">
    <source>
        <dbReference type="Pfam" id="PF00622"/>
    </source>
</evidence>
<feature type="domain" description="SPRY" evidence="1">
    <location>
        <begin position="4"/>
        <end position="72"/>
    </location>
</feature>
<evidence type="ECO:0000313" key="3">
    <source>
        <dbReference type="WBParaSite" id="PSAMB.scaffold4031size15946.g23245.t1"/>
    </source>
</evidence>
<dbReference type="Proteomes" id="UP000887566">
    <property type="component" value="Unplaced"/>
</dbReference>
<organism evidence="2 3">
    <name type="scientific">Plectus sambesii</name>
    <dbReference type="NCBI Taxonomy" id="2011161"/>
    <lineage>
        <taxon>Eukaryota</taxon>
        <taxon>Metazoa</taxon>
        <taxon>Ecdysozoa</taxon>
        <taxon>Nematoda</taxon>
        <taxon>Chromadorea</taxon>
        <taxon>Plectida</taxon>
        <taxon>Plectina</taxon>
        <taxon>Plectoidea</taxon>
        <taxon>Plectidae</taxon>
        <taxon>Plectus</taxon>
    </lineage>
</organism>
<dbReference type="InterPro" id="IPR013320">
    <property type="entry name" value="ConA-like_dom_sf"/>
</dbReference>
<dbReference type="InterPro" id="IPR035766">
    <property type="entry name" value="SPRYD7"/>
</dbReference>
<dbReference type="SUPFAM" id="SSF49899">
    <property type="entry name" value="Concanavalin A-like lectins/glucanases"/>
    <property type="match status" value="1"/>
</dbReference>